<gene>
    <name evidence="5" type="ORF">LVY72_07815</name>
</gene>
<keyword evidence="3" id="KW-0804">Transcription</keyword>
<dbReference type="InterPro" id="IPR036388">
    <property type="entry name" value="WH-like_DNA-bd_sf"/>
</dbReference>
<dbReference type="InterPro" id="IPR036390">
    <property type="entry name" value="WH_DNA-bd_sf"/>
</dbReference>
<dbReference type="InterPro" id="IPR000485">
    <property type="entry name" value="AsnC-type_HTH_dom"/>
</dbReference>
<dbReference type="RefSeq" id="WP_237819426.1">
    <property type="nucleotide sequence ID" value="NZ_JAKLTQ010000004.1"/>
</dbReference>
<dbReference type="Gene3D" id="3.30.70.920">
    <property type="match status" value="2"/>
</dbReference>
<dbReference type="PANTHER" id="PTHR30154:SF34">
    <property type="entry name" value="TRANSCRIPTIONAL REGULATOR AZLB"/>
    <property type="match status" value="1"/>
</dbReference>
<evidence type="ECO:0000256" key="2">
    <source>
        <dbReference type="ARBA" id="ARBA00023125"/>
    </source>
</evidence>
<keyword evidence="6" id="KW-1185">Reference proteome</keyword>
<dbReference type="InterPro" id="IPR019888">
    <property type="entry name" value="Tscrpt_reg_AsnC-like"/>
</dbReference>
<feature type="domain" description="HTH asnC-type" evidence="4">
    <location>
        <begin position="1"/>
        <end position="61"/>
    </location>
</feature>
<evidence type="ECO:0000256" key="1">
    <source>
        <dbReference type="ARBA" id="ARBA00023015"/>
    </source>
</evidence>
<proteinExistence type="predicted"/>
<dbReference type="SMART" id="SM00344">
    <property type="entry name" value="HTH_ASNC"/>
    <property type="match status" value="2"/>
</dbReference>
<evidence type="ECO:0000313" key="6">
    <source>
        <dbReference type="Proteomes" id="UP001165368"/>
    </source>
</evidence>
<sequence length="306" mass="33121">MNDFEEQLVRALQQDGRASFSGLAKDLGATRATVATRVNAMIDSGQLRVVAAVHPRVLGLNCLAHIAIRLAGDPAAAIEALDAMESPVFISQTTGPYQLAAELRTPTMSSLYRQIELIRSLPQVTAVEVLIYERVIRSLFLGAEPSLPDLDLNEADLRLINLLQHDGRMSLADMAAQIGLSVSACRARMHRLLEANVMQIGAIRRRTENSQAMAFGLGITTDGSENEAIGYLQGLPGVEFIVKCIGRFNLVATIGVASLGEYQRSVAGLRRLGSVASVDTWLHTEIVLERYEKSLDALVDAITARG</sequence>
<feature type="domain" description="HTH asnC-type" evidence="4">
    <location>
        <begin position="152"/>
        <end position="218"/>
    </location>
</feature>
<evidence type="ECO:0000259" key="4">
    <source>
        <dbReference type="PROSITE" id="PS50956"/>
    </source>
</evidence>
<evidence type="ECO:0000256" key="3">
    <source>
        <dbReference type="ARBA" id="ARBA00023163"/>
    </source>
</evidence>
<keyword evidence="2" id="KW-0238">DNA-binding</keyword>
<dbReference type="Gene3D" id="1.10.10.10">
    <property type="entry name" value="Winged helix-like DNA-binding domain superfamily/Winged helix DNA-binding domain"/>
    <property type="match status" value="2"/>
</dbReference>
<evidence type="ECO:0000313" key="5">
    <source>
        <dbReference type="EMBL" id="MCG2621823.1"/>
    </source>
</evidence>
<dbReference type="SUPFAM" id="SSF46785">
    <property type="entry name" value="Winged helix' DNA-binding domain"/>
    <property type="match status" value="2"/>
</dbReference>
<protein>
    <submittedName>
        <fullName evidence="5">Lrp/AsnC family transcriptional regulator</fullName>
    </submittedName>
</protein>
<accession>A0ABS9L5G6</accession>
<dbReference type="PANTHER" id="PTHR30154">
    <property type="entry name" value="LEUCINE-RESPONSIVE REGULATORY PROTEIN"/>
    <property type="match status" value="1"/>
</dbReference>
<dbReference type="EMBL" id="JAKLTQ010000004">
    <property type="protein sequence ID" value="MCG2621823.1"/>
    <property type="molecule type" value="Genomic_DNA"/>
</dbReference>
<name>A0ABS9L5G6_9MICC</name>
<dbReference type="PRINTS" id="PR00033">
    <property type="entry name" value="HTHASNC"/>
</dbReference>
<dbReference type="InterPro" id="IPR011008">
    <property type="entry name" value="Dimeric_a/b-barrel"/>
</dbReference>
<organism evidence="5 6">
    <name type="scientific">Arthrobacter hankyongi</name>
    <dbReference type="NCBI Taxonomy" id="2904801"/>
    <lineage>
        <taxon>Bacteria</taxon>
        <taxon>Bacillati</taxon>
        <taxon>Actinomycetota</taxon>
        <taxon>Actinomycetes</taxon>
        <taxon>Micrococcales</taxon>
        <taxon>Micrococcaceae</taxon>
        <taxon>Arthrobacter</taxon>
    </lineage>
</organism>
<comment type="caution">
    <text evidence="5">The sequence shown here is derived from an EMBL/GenBank/DDBJ whole genome shotgun (WGS) entry which is preliminary data.</text>
</comment>
<reference evidence="5" key="1">
    <citation type="submission" date="2022-01" db="EMBL/GenBank/DDBJ databases">
        <authorList>
            <person name="Jo J.-H."/>
            <person name="Im W.-T."/>
        </authorList>
    </citation>
    <scope>NUCLEOTIDE SEQUENCE</scope>
    <source>
        <strain evidence="5">I2-34</strain>
    </source>
</reference>
<dbReference type="Pfam" id="PF13404">
    <property type="entry name" value="HTH_AsnC-type"/>
    <property type="match status" value="2"/>
</dbReference>
<dbReference type="SUPFAM" id="SSF54909">
    <property type="entry name" value="Dimeric alpha+beta barrel"/>
    <property type="match status" value="2"/>
</dbReference>
<keyword evidence="1" id="KW-0805">Transcription regulation</keyword>
<dbReference type="PROSITE" id="PS50956">
    <property type="entry name" value="HTH_ASNC_2"/>
    <property type="match status" value="2"/>
</dbReference>
<dbReference type="Proteomes" id="UP001165368">
    <property type="component" value="Unassembled WGS sequence"/>
</dbReference>